<name>K7YWX8_BDEBC</name>
<dbReference type="EMBL" id="CP002930">
    <property type="protein sequence ID" value="AFY01230.1"/>
    <property type="molecule type" value="Genomic_DNA"/>
</dbReference>
<dbReference type="PATRIC" id="fig|1069642.3.peg.1516"/>
<protein>
    <recommendedName>
        <fullName evidence="4">MACPF domain-containing protein</fullName>
    </recommendedName>
</protein>
<evidence type="ECO:0008006" key="4">
    <source>
        <dbReference type="Google" id="ProtNLM"/>
    </source>
</evidence>
<reference evidence="2 3" key="1">
    <citation type="journal article" date="2012" name="BMC Genomics">
        <title>Genome analysis of a simultaneously predatory and prey-independent, novel Bdellovibrio bacteriovorus from the River Tiber, supports in silico predictions of both ancient and recent lateral gene transfer from diverse bacteria.</title>
        <authorList>
            <person name="Hobley L."/>
            <person name="Lerner T.R."/>
            <person name="Williams L.E."/>
            <person name="Lambert C."/>
            <person name="Till R."/>
            <person name="Milner D.S."/>
            <person name="Basford S.M."/>
            <person name="Capeness M.J."/>
            <person name="Fenton A.K."/>
            <person name="Atterbury R.J."/>
            <person name="Harris M.A."/>
            <person name="Sockett R.E."/>
        </authorList>
    </citation>
    <scope>NUCLEOTIDE SEQUENCE [LARGE SCALE GENOMIC DNA]</scope>
    <source>
        <strain evidence="2 3">Tiberius</strain>
    </source>
</reference>
<dbReference type="Proteomes" id="UP000010074">
    <property type="component" value="Chromosome"/>
</dbReference>
<dbReference type="OrthoDB" id="9804482at2"/>
<dbReference type="InterPro" id="IPR045864">
    <property type="entry name" value="aa-tRNA-synth_II/BPL/LPL"/>
</dbReference>
<feature type="signal peptide" evidence="1">
    <location>
        <begin position="1"/>
        <end position="17"/>
    </location>
</feature>
<proteinExistence type="predicted"/>
<evidence type="ECO:0000313" key="2">
    <source>
        <dbReference type="EMBL" id="AFY01230.1"/>
    </source>
</evidence>
<sequence length="524" mass="59245">MKKIIFVVLLVSMQSFAQTISYSENGSLRLGAGVDMDHPDRAKANCVKSTDREWLDGNTPVSTSFDLSMIETSSELERKMNFDVQLNAAGTIKAVNFDSQNSYRVIHKFLESKNSLNFALTAEFSYGRKGLTEESLKPEYQTLLDNGKWQEVLRRCGTHFVSEEIHRSKVVVLIHVKNSRTEDIKEQILDLKNKLKVPKLNFGGDLNVQYKEFIRKLDKIGSVEVKVVSVGGQGADALGVFASEIAVDDLQSIKNAAEKYFRSFTIENSPVFAYVVKPLDIFEGAENIRPRQKKWQQLKVLADWIFEHEELLTEVKGMQARVSRALYTVYFEPKAAALETRISEIRSRAEECLDRYNCDNLPAVAPFSIYVPSRAVSAVSLSTQCGYLPVRNSNMQILSDVRVGLDVDVMYAKDIENIELFRLDQNGEFQNANYGQNEELTMANNILESEVGRIRRYQSVNEFSANHVLSDRAILSAQDSVVKAQEIFNAAFNSIYIMKIRFKEGQDLTQILGTPPMKNCSVSR</sequence>
<gene>
    <name evidence="2" type="ORF">Bdt_1534</name>
</gene>
<dbReference type="KEGG" id="bbat:Bdt_1534"/>
<evidence type="ECO:0000313" key="3">
    <source>
        <dbReference type="Proteomes" id="UP000010074"/>
    </source>
</evidence>
<feature type="chain" id="PRO_5003913966" description="MACPF domain-containing protein" evidence="1">
    <location>
        <begin position="18"/>
        <end position="524"/>
    </location>
</feature>
<organism evidence="2 3">
    <name type="scientific">Bdellovibrio bacteriovorus str. Tiberius</name>
    <dbReference type="NCBI Taxonomy" id="1069642"/>
    <lineage>
        <taxon>Bacteria</taxon>
        <taxon>Pseudomonadati</taxon>
        <taxon>Bdellovibrionota</taxon>
        <taxon>Bdellovibrionia</taxon>
        <taxon>Bdellovibrionales</taxon>
        <taxon>Pseudobdellovibrionaceae</taxon>
        <taxon>Bdellovibrio</taxon>
    </lineage>
</organism>
<dbReference type="SUPFAM" id="SSF55681">
    <property type="entry name" value="Class II aaRS and biotin synthetases"/>
    <property type="match status" value="1"/>
</dbReference>
<dbReference type="STRING" id="1069642.Bdt_1534"/>
<evidence type="ECO:0000256" key="1">
    <source>
        <dbReference type="SAM" id="SignalP"/>
    </source>
</evidence>
<accession>K7YWX8</accession>
<dbReference type="AlphaFoldDB" id="K7YWX8"/>
<keyword evidence="1" id="KW-0732">Signal</keyword>
<dbReference type="RefSeq" id="WP_015090688.1">
    <property type="nucleotide sequence ID" value="NC_019567.1"/>
</dbReference>
<dbReference type="HOGENOM" id="CLU_519413_0_0_7"/>